<reference evidence="2 3" key="1">
    <citation type="journal article" date="2019" name="Int. J. Syst. Evol. Microbiol.">
        <title>The Global Catalogue of Microorganisms (GCM) 10K type strain sequencing project: providing services to taxonomists for standard genome sequencing and annotation.</title>
        <authorList>
            <consortium name="The Broad Institute Genomics Platform"/>
            <consortium name="The Broad Institute Genome Sequencing Center for Infectious Disease"/>
            <person name="Wu L."/>
            <person name="Ma J."/>
        </authorList>
    </citation>
    <scope>NUCLEOTIDE SEQUENCE [LARGE SCALE GENOMIC DNA]</scope>
    <source>
        <strain evidence="2 3">JCM 8201</strain>
    </source>
</reference>
<comment type="caution">
    <text evidence="2">The sequence shown here is derived from an EMBL/GenBank/DDBJ whole genome shotgun (WGS) entry which is preliminary data.</text>
</comment>
<accession>A0ABN3UD29</accession>
<evidence type="ECO:0000256" key="1">
    <source>
        <dbReference type="SAM" id="MobiDB-lite"/>
    </source>
</evidence>
<organism evidence="2 3">
    <name type="scientific">Actinocorallia aurantiaca</name>
    <dbReference type="NCBI Taxonomy" id="46204"/>
    <lineage>
        <taxon>Bacteria</taxon>
        <taxon>Bacillati</taxon>
        <taxon>Actinomycetota</taxon>
        <taxon>Actinomycetes</taxon>
        <taxon>Streptosporangiales</taxon>
        <taxon>Thermomonosporaceae</taxon>
        <taxon>Actinocorallia</taxon>
    </lineage>
</organism>
<protein>
    <recommendedName>
        <fullName evidence="4">Ribbon-helix-helix CopG family protein</fullName>
    </recommendedName>
</protein>
<keyword evidence="3" id="KW-1185">Reference proteome</keyword>
<dbReference type="InterPro" id="IPR010985">
    <property type="entry name" value="Ribbon_hlx_hlx"/>
</dbReference>
<evidence type="ECO:0000313" key="2">
    <source>
        <dbReference type="EMBL" id="GAA2730553.1"/>
    </source>
</evidence>
<dbReference type="EMBL" id="BAAATZ010000018">
    <property type="protein sequence ID" value="GAA2730553.1"/>
    <property type="molecule type" value="Genomic_DNA"/>
</dbReference>
<feature type="region of interest" description="Disordered" evidence="1">
    <location>
        <begin position="52"/>
        <end position="75"/>
    </location>
</feature>
<gene>
    <name evidence="2" type="ORF">GCM10010439_43850</name>
</gene>
<proteinExistence type="predicted"/>
<evidence type="ECO:0000313" key="3">
    <source>
        <dbReference type="Proteomes" id="UP001501842"/>
    </source>
</evidence>
<sequence length="111" mass="12582">MMGVPYEEHYGEPYRPEDLEYVVEEVDLEAEEVLDSFGNRIDEDYVRRAVADARRKTAGRPSLTGEAGSSPRVSFRVPDSLRELAQQRAEREGKTVSALAREAFEDYLRAG</sequence>
<dbReference type="SUPFAM" id="SSF47598">
    <property type="entry name" value="Ribbon-helix-helix"/>
    <property type="match status" value="1"/>
</dbReference>
<evidence type="ECO:0008006" key="4">
    <source>
        <dbReference type="Google" id="ProtNLM"/>
    </source>
</evidence>
<dbReference type="Proteomes" id="UP001501842">
    <property type="component" value="Unassembled WGS sequence"/>
</dbReference>
<name>A0ABN3UD29_9ACTN</name>